<dbReference type="RefSeq" id="XP_074228866.1">
    <property type="nucleotide sequence ID" value="XM_074372765.1"/>
</dbReference>
<evidence type="ECO:0000313" key="2">
    <source>
        <dbReference type="RefSeq" id="XP_074228866.1"/>
    </source>
</evidence>
<reference evidence="2" key="1">
    <citation type="submission" date="2025-08" db="UniProtKB">
        <authorList>
            <consortium name="RefSeq"/>
        </authorList>
    </citation>
    <scope>IDENTIFICATION</scope>
    <source>
        <tissue evidence="2">Blood</tissue>
    </source>
</reference>
<evidence type="ECO:0000313" key="1">
    <source>
        <dbReference type="Proteomes" id="UP001732780"/>
    </source>
</evidence>
<proteinExistence type="predicted"/>
<dbReference type="Proteomes" id="UP001732780">
    <property type="component" value="Chromosome 10"/>
</dbReference>
<protein>
    <submittedName>
        <fullName evidence="2">Disks large homolog 2 isoform X18</fullName>
    </submittedName>
</protein>
<gene>
    <name evidence="2" type="primary">DLG2</name>
</gene>
<keyword evidence="1" id="KW-1185">Reference proteome</keyword>
<accession>A0AC58R2V0</accession>
<name>A0AC58R2V0_CAMBA</name>
<sequence>MPVKRKDTDRALSLLEEYCKKLRKPEEQQLKNAVKKVMGIFQSSLFQALLDIQEFYEVTLLNSQKSCEQKIEEANEVAQRWEKTSLLAPCHDNLQKSAEQNQGKCPAQNCSVEAPAWMPVHHCTKYRYQDEDAPHDHSLPRLTHEVRGPELVHVSEKNLSQIENVHGYVLQSHISPLKASPAPIIVNTDTLDTIPYVNGTEIEYEFEEITLERGNSGLGFSIAGGTDNPHIGDDPGIFITKIIPGGAAAEDGRLRVNDCILRVNEVDVSEVSHSKAVEALKEAGSIVRLYVRRRRPILETVVEIKLFKGPKGLGFSIAGGVGNQHIPGDNSIYVTKIIDGGAAQKDGRLQVGDRLLMVNNYSLEEVTHEEAVAILKNTSDVVYLKVGKPTTIYMTDPYGPPDITHSYSPPMENHLLSGNNGTLEYKTSLPPISPGRYSPIPKHMLVEDDYTRPPEPVYSTVNKLCDKPASPRHYSPVECDKSFLLSAPYPHYHLGLLPDSEMTSHSQHSTATRQPSVTLQRAISLEGEPRKVVLHKGSTGLGFNIVGGEDGEGIFVSFILAGGPADLSGELQRGDQILSVNGIDLRGASHEQAAAALKGAGQTVTIIAQYQPEDYARFEAKIHDLREQMMNHSMSSGSGSLRTNQKRSLYVRAMFDYDKSKDSGLPSQGLSFKYGDILHVINASDDEWWQARRVTLEGDSEEMGVIPSKRRVERKERARLKTVKFNAKPGVIDSKGSFNDKRKKSFIFSRKFPFYKSKEQSEQETSDPEQHVSSNASDSESSYRGQEDFILSYEPVTRQEINYTRPVIILGPMKDRINDDLISEFPDKFGSCVPHTTRPKRDYEVDGRDYHFVISREQMEKDIQEHKFIEAGQYNDNLYGTSVQSVRFVAERGKHCILDVSGNAIKRLQVAQLYPIAIFIKPKSLEPLMEMNKRLTEEQAKKTYDRAIKLEQEFGEYFTAIVQGDTLEDIYNQCKLVIEEQSGPFIWIPSKEKL</sequence>
<organism evidence="1 2">
    <name type="scientific">Camelus bactrianus</name>
    <name type="common">Bactrian camel</name>
    <dbReference type="NCBI Taxonomy" id="9837"/>
    <lineage>
        <taxon>Eukaryota</taxon>
        <taxon>Metazoa</taxon>
        <taxon>Chordata</taxon>
        <taxon>Craniata</taxon>
        <taxon>Vertebrata</taxon>
        <taxon>Euteleostomi</taxon>
        <taxon>Mammalia</taxon>
        <taxon>Eutheria</taxon>
        <taxon>Laurasiatheria</taxon>
        <taxon>Artiodactyla</taxon>
        <taxon>Tylopoda</taxon>
        <taxon>Camelidae</taxon>
        <taxon>Camelus</taxon>
    </lineage>
</organism>